<feature type="transmembrane region" description="Helical" evidence="2">
    <location>
        <begin position="52"/>
        <end position="71"/>
    </location>
</feature>
<reference evidence="4" key="1">
    <citation type="submission" date="2021-01" db="EMBL/GenBank/DDBJ databases">
        <authorList>
            <person name="Corre E."/>
            <person name="Pelletier E."/>
            <person name="Niang G."/>
            <person name="Scheremetjew M."/>
            <person name="Finn R."/>
            <person name="Kale V."/>
            <person name="Holt S."/>
            <person name="Cochrane G."/>
            <person name="Meng A."/>
            <person name="Brown T."/>
            <person name="Cohen L."/>
        </authorList>
    </citation>
    <scope>NUCLEOTIDE SEQUENCE</scope>
    <source>
        <strain evidence="4">SL-175</strain>
    </source>
</reference>
<dbReference type="GO" id="GO:0005794">
    <property type="term" value="C:Golgi apparatus"/>
    <property type="evidence" value="ECO:0007669"/>
    <property type="project" value="TreeGrafter"/>
</dbReference>
<keyword evidence="2" id="KW-0812">Transmembrane</keyword>
<evidence type="ECO:0000259" key="3">
    <source>
        <dbReference type="Pfam" id="PF03407"/>
    </source>
</evidence>
<feature type="region of interest" description="Disordered" evidence="1">
    <location>
        <begin position="1"/>
        <end position="43"/>
    </location>
</feature>
<evidence type="ECO:0000256" key="1">
    <source>
        <dbReference type="SAM" id="MobiDB-lite"/>
    </source>
</evidence>
<dbReference type="InterPro" id="IPR005069">
    <property type="entry name" value="Nucl-diP-sugar_transferase"/>
</dbReference>
<feature type="domain" description="Nucleotide-diphospho-sugar transferase" evidence="3">
    <location>
        <begin position="175"/>
        <end position="376"/>
    </location>
</feature>
<protein>
    <recommendedName>
        <fullName evidence="3">Nucleotide-diphospho-sugar transferase domain-containing protein</fullName>
    </recommendedName>
</protein>
<organism evidence="4">
    <name type="scientific">Mantoniella antarctica</name>
    <dbReference type="NCBI Taxonomy" id="81844"/>
    <lineage>
        <taxon>Eukaryota</taxon>
        <taxon>Viridiplantae</taxon>
        <taxon>Chlorophyta</taxon>
        <taxon>Mamiellophyceae</taxon>
        <taxon>Mamiellales</taxon>
        <taxon>Mamiellaceae</taxon>
        <taxon>Mantoniella</taxon>
    </lineage>
</organism>
<keyword evidence="2" id="KW-1133">Transmembrane helix</keyword>
<proteinExistence type="predicted"/>
<dbReference type="EMBL" id="HBFC01024093">
    <property type="protein sequence ID" value="CAD8711827.1"/>
    <property type="molecule type" value="Transcribed_RNA"/>
</dbReference>
<dbReference type="InterPro" id="IPR052636">
    <property type="entry name" value="UDP-D-xylose:L-fucose_XylT"/>
</dbReference>
<keyword evidence="2" id="KW-0472">Membrane</keyword>
<accession>A0A7S0SPM7</accession>
<dbReference type="Pfam" id="PF03407">
    <property type="entry name" value="Nucleotid_trans"/>
    <property type="match status" value="1"/>
</dbReference>
<gene>
    <name evidence="4" type="ORF">MANT1106_LOCUS14514</name>
</gene>
<dbReference type="AlphaFoldDB" id="A0A7S0SPM7"/>
<dbReference type="PANTHER" id="PTHR47032:SF1">
    <property type="entry name" value="UDP-D-XYLOSE:L-FUCOSE ALPHA-1,3-D-XYLOSYLTRANSFERASE-RELATED"/>
    <property type="match status" value="1"/>
</dbReference>
<dbReference type="PANTHER" id="PTHR47032">
    <property type="entry name" value="UDP-D-XYLOSE:L-FUCOSE ALPHA-1,3-D-XYLOSYLTRANSFERASE-RELATED"/>
    <property type="match status" value="1"/>
</dbReference>
<sequence>MARPASNSGGMKAESIPLMGREGADWGGERKRRTGGDGDEGYGGGSKFRMRAAGFAMGVLFALGVLGMGAATHGGVHGVLSAALGSARGQGGGWLVPRADDMAAAAKSREMPAYLGDGPRGRSVVNKEGGLPGLVEHVSSRTDTTRFRMITFCNEAYWPFSHSMLQSMKFVAPTLIPFWTVIAADKATEELIRKQAPEVDVFVDSDLADIVATSEHAKLADLKQLLSWRRMHAIYGLVNADFTTVFLEPDVVFTKNPLQLFHDMLLSADIITTSDYGLGGQAVRRVNTKIIFAKPSEESKKLLDVWQRAEPAYDGADSEKGFLVNDILPNADKMEATIHVLDQTSVSNYLTHNEAGSPTMITGTGCDDVNFKLNFMTQIERTVLPAGPEGVPSINYEQVRSGCDFKTRTSVQRASTIGAAASKGGILAPPRKLGARQPQTLNPNH</sequence>
<evidence type="ECO:0000313" key="4">
    <source>
        <dbReference type="EMBL" id="CAD8711827.1"/>
    </source>
</evidence>
<evidence type="ECO:0000256" key="2">
    <source>
        <dbReference type="SAM" id="Phobius"/>
    </source>
</evidence>
<name>A0A7S0SPM7_9CHLO</name>
<feature type="region of interest" description="Disordered" evidence="1">
    <location>
        <begin position="422"/>
        <end position="445"/>
    </location>
</feature>
<dbReference type="GO" id="GO:0016757">
    <property type="term" value="F:glycosyltransferase activity"/>
    <property type="evidence" value="ECO:0007669"/>
    <property type="project" value="TreeGrafter"/>
</dbReference>